<dbReference type="EMBL" id="OZ023702">
    <property type="protein sequence ID" value="CAK9857269.1"/>
    <property type="molecule type" value="Genomic_DNA"/>
</dbReference>
<evidence type="ECO:0000313" key="3">
    <source>
        <dbReference type="Proteomes" id="UP001497522"/>
    </source>
</evidence>
<gene>
    <name evidence="2" type="ORF">CSSPJE1EN2_LOCUS264</name>
</gene>
<name>A0ABP1A4G7_9BRYO</name>
<feature type="compositionally biased region" description="Basic and acidic residues" evidence="1">
    <location>
        <begin position="97"/>
        <end position="116"/>
    </location>
</feature>
<dbReference type="Proteomes" id="UP001497522">
    <property type="component" value="Chromosome 1"/>
</dbReference>
<reference evidence="2 3" key="1">
    <citation type="submission" date="2024-03" db="EMBL/GenBank/DDBJ databases">
        <authorList>
            <consortium name="ELIXIR-Norway"/>
            <consortium name="Elixir Norway"/>
        </authorList>
    </citation>
    <scope>NUCLEOTIDE SEQUENCE [LARGE SCALE GENOMIC DNA]</scope>
</reference>
<organism evidence="2 3">
    <name type="scientific">Sphagnum jensenii</name>
    <dbReference type="NCBI Taxonomy" id="128206"/>
    <lineage>
        <taxon>Eukaryota</taxon>
        <taxon>Viridiplantae</taxon>
        <taxon>Streptophyta</taxon>
        <taxon>Embryophyta</taxon>
        <taxon>Bryophyta</taxon>
        <taxon>Sphagnophytina</taxon>
        <taxon>Sphagnopsida</taxon>
        <taxon>Sphagnales</taxon>
        <taxon>Sphagnaceae</taxon>
        <taxon>Sphagnum</taxon>
    </lineage>
</organism>
<proteinExistence type="predicted"/>
<evidence type="ECO:0008006" key="4">
    <source>
        <dbReference type="Google" id="ProtNLM"/>
    </source>
</evidence>
<evidence type="ECO:0000313" key="2">
    <source>
        <dbReference type="EMBL" id="CAK9857269.1"/>
    </source>
</evidence>
<evidence type="ECO:0000256" key="1">
    <source>
        <dbReference type="SAM" id="MobiDB-lite"/>
    </source>
</evidence>
<sequence>MEFDKLTGKLARWALILRGYDFQVVHKPRVAKLDANGLSRNPCTNQEDNTGARWHGEVDEEMLPRWHASAFLCLLGVDSSMEGHVTSYSSQRVDGQSLDHEVGDGSTNHHDIHDVP</sequence>
<keyword evidence="3" id="KW-1185">Reference proteome</keyword>
<feature type="region of interest" description="Disordered" evidence="1">
    <location>
        <begin position="86"/>
        <end position="116"/>
    </location>
</feature>
<protein>
    <recommendedName>
        <fullName evidence="4">Reverse transcriptase RNase H-like domain-containing protein</fullName>
    </recommendedName>
</protein>
<accession>A0ABP1A4G7</accession>